<evidence type="ECO:0000313" key="5">
    <source>
        <dbReference type="Proteomes" id="UP001597413"/>
    </source>
</evidence>
<evidence type="ECO:0000259" key="2">
    <source>
        <dbReference type="Pfam" id="PF17936"/>
    </source>
</evidence>
<comment type="caution">
    <text evidence="4">The sequence shown here is derived from an EMBL/GenBank/DDBJ whole genome shotgun (WGS) entry which is preliminary data.</text>
</comment>
<feature type="domain" description="Bacterial Ig" evidence="2">
    <location>
        <begin position="487"/>
        <end position="561"/>
    </location>
</feature>
<reference evidence="5" key="1">
    <citation type="journal article" date="2019" name="Int. J. Syst. Evol. Microbiol.">
        <title>The Global Catalogue of Microorganisms (GCM) 10K type strain sequencing project: providing services to taxonomists for standard genome sequencing and annotation.</title>
        <authorList>
            <consortium name="The Broad Institute Genomics Platform"/>
            <consortium name="The Broad Institute Genome Sequencing Center for Infectious Disease"/>
            <person name="Wu L."/>
            <person name="Ma J."/>
        </authorList>
    </citation>
    <scope>NUCLEOTIDE SEQUENCE [LARGE SCALE GENOMIC DNA]</scope>
    <source>
        <strain evidence="5">CCUG 55131</strain>
    </source>
</reference>
<organism evidence="4 5">
    <name type="scientific">Rhodobacter lacus</name>
    <dbReference type="NCBI Taxonomy" id="1641972"/>
    <lineage>
        <taxon>Bacteria</taxon>
        <taxon>Pseudomonadati</taxon>
        <taxon>Pseudomonadota</taxon>
        <taxon>Alphaproteobacteria</taxon>
        <taxon>Rhodobacterales</taxon>
        <taxon>Rhodobacter group</taxon>
        <taxon>Rhodobacter</taxon>
    </lineage>
</organism>
<accession>A0ABW5A3Q2</accession>
<dbReference type="InterPro" id="IPR039329">
    <property type="entry name" value="SIAE"/>
</dbReference>
<dbReference type="RefSeq" id="WP_377386544.1">
    <property type="nucleotide sequence ID" value="NZ_JBHUIX010000003.1"/>
</dbReference>
<feature type="region of interest" description="Disordered" evidence="1">
    <location>
        <begin position="167"/>
        <end position="377"/>
    </location>
</feature>
<dbReference type="PANTHER" id="PTHR22901">
    <property type="entry name" value="SIALATE O-ACETYLESTERASE"/>
    <property type="match status" value="1"/>
</dbReference>
<dbReference type="Proteomes" id="UP001597413">
    <property type="component" value="Unassembled WGS sequence"/>
</dbReference>
<gene>
    <name evidence="4" type="ORF">ACFSM0_02290</name>
</gene>
<protein>
    <submittedName>
        <fullName evidence="4">Ig-like domain-containing protein</fullName>
    </submittedName>
</protein>
<evidence type="ECO:0000259" key="3">
    <source>
        <dbReference type="Pfam" id="PF19077"/>
    </source>
</evidence>
<dbReference type="InterPro" id="IPR044016">
    <property type="entry name" value="Big_13"/>
</dbReference>
<sequence length="1148" mass="111944">MVKSVDFAVRDFTGGVTRGVVAGDGASDFIQVGAGDDISLNLRRTSILKYLRDGDDLQIVLVDGRTITLSGYYEAGGHLYISSDGELTPVVLENGGNGVLYADYGNVEVIGKWSPNDQLAFLQGEDILSPGGDDTTGMAMFAPLAGLGPLGLAAGLVGVGLVGGGDGDGGSDTDTGGGGDDTGGGGDDTGGGGDDTGGGGDDTGGGGDDTGGGGDDTGGGGDDTGGGGDDTGGGGDDTGGGGDDTGGGGDDTGGGGDDTGGGGDDTGGGGDDTGGGGDDTGGGGDDTGGGGDDTGGGGDDTGGGGDDTGGGGDDTGGGGDDTGGGGDDTGGGGDDTGGGGDDTGGGGDDTGGGGDDTGGGGDDTGGGGGGQTIVPTVDHPDALYTLTTNTVDPSATVSGTGETGSKVTVTLGDKTLETTVGTDGLWSVTFEGANFPSDGNMSSTVNVAAPDGTPYELDGPDFIIDMTPPEVDITAGAESTGDVENLAEYQDGISVSGTGEAGASITVEVAGETQSTTVDANGNWSVTFTTDQLPPGQYSEEMTVTATDPLGNVTTITDKLVVDTEASVAFDGAAVTSDDVVSAAEAKAGFVLSGTSEPGTTSVVLELGGVNYNATPDADGNWSVTLTDVALTTGTHTATVTATDAAGNTATATEDVTFDTETAVAFDDPEVGNDVINAAERNAGVVLTGTAEAGATVVVDFEGGSDTVTAAADGTWTASFATSEIGTGTRLSTATATTTDIYGNTATATDAVLIDTEVQNLTHTTPTPNALVADDVVSSLEGNAGLLVTGTVEPGSTVMVQLASGAAIAATVAGDGTWSATIPAAQLPSVETDNVKLKVTATDAYGNTATQTSTVDFDPVVTNFVPATSVTPDNIVNGQEAENGFTINGTVEPGATVTVALASGAVAAVTAGASGLWSVTFDTSDLVGTSGKMDYDITAVDQAGNSDTASGSFAYDLQAPDSPDITAFTRDAGALLGIRTDVGESIYDISAVNAAGAVSQIDNDVAINSKVGYATYDFYETVPNGSYLVVTDHDVAGNETSTLLVVDNTAAPVVDLSRAGLSEFDFGSIDLNFAPQAQLTITETQLMQLTGADHSLVVSGDSQDHVTALGAHDSGMDTVIGGESYSIYTLGTEGATLILDNDITNLTI</sequence>
<dbReference type="Gene3D" id="2.60.40.10">
    <property type="entry name" value="Immunoglobulins"/>
    <property type="match status" value="6"/>
</dbReference>
<dbReference type="InterPro" id="IPR041498">
    <property type="entry name" value="Big_6"/>
</dbReference>
<dbReference type="InterPro" id="IPR013783">
    <property type="entry name" value="Ig-like_fold"/>
</dbReference>
<feature type="domain" description="Bacterial Ig" evidence="2">
    <location>
        <begin position="872"/>
        <end position="949"/>
    </location>
</feature>
<name>A0ABW5A3Q2_9RHOB</name>
<evidence type="ECO:0000313" key="4">
    <source>
        <dbReference type="EMBL" id="MFD2172913.1"/>
    </source>
</evidence>
<keyword evidence="5" id="KW-1185">Reference proteome</keyword>
<dbReference type="Pfam" id="PF17936">
    <property type="entry name" value="Big_6"/>
    <property type="match status" value="3"/>
</dbReference>
<feature type="domain" description="Bacterial Ig-like" evidence="3">
    <location>
        <begin position="589"/>
        <end position="660"/>
    </location>
</feature>
<evidence type="ECO:0000256" key="1">
    <source>
        <dbReference type="SAM" id="MobiDB-lite"/>
    </source>
</evidence>
<dbReference type="NCBIfam" id="NF033510">
    <property type="entry name" value="Ca_tandemer"/>
    <property type="match status" value="6"/>
</dbReference>
<dbReference type="PANTHER" id="PTHR22901:SF0">
    <property type="entry name" value="SIALATE O-ACETYLESTERASE"/>
    <property type="match status" value="1"/>
</dbReference>
<dbReference type="EMBL" id="JBHUIX010000003">
    <property type="protein sequence ID" value="MFD2172913.1"/>
    <property type="molecule type" value="Genomic_DNA"/>
</dbReference>
<feature type="domain" description="Bacterial Ig" evidence="2">
    <location>
        <begin position="783"/>
        <end position="854"/>
    </location>
</feature>
<feature type="compositionally biased region" description="Gly residues" evidence="1">
    <location>
        <begin position="167"/>
        <end position="371"/>
    </location>
</feature>
<proteinExistence type="predicted"/>
<dbReference type="Pfam" id="PF19077">
    <property type="entry name" value="Big_13"/>
    <property type="match status" value="1"/>
</dbReference>